<dbReference type="AlphaFoldDB" id="A0A5B8R0W4"/>
<sequence length="121" mass="13707">MKAAISSLFVLGIAILLLVFPKTPCACISQSDIANSFFELDLEKANEDILAAKLSKDFKSLHGKELLQNIHIRSRGYCDLRQTQQCQFILKDYFFFSSVLTVEFLLTDDKEKVKSIVVIKT</sequence>
<dbReference type="RefSeq" id="WP_208659757.1">
    <property type="nucleotide sequence ID" value="NZ_CP031775.2"/>
</dbReference>
<name>A0A5B8R0W4_9GAMM</name>
<dbReference type="Proteomes" id="UP000321124">
    <property type="component" value="Chromosome"/>
</dbReference>
<reference evidence="1 2" key="1">
    <citation type="journal article" date="2019" name="Ecotoxicol. Environ. Saf.">
        <title>Microbial characterization of heavy metal resistant bacterial strains isolated from an electroplating wastewater treatment plant.</title>
        <authorList>
            <person name="Cai X."/>
            <person name="Zheng X."/>
            <person name="Zhang D."/>
            <person name="Iqbal W."/>
            <person name="Liu C."/>
            <person name="Yang B."/>
            <person name="Zhao X."/>
            <person name="Lu X."/>
            <person name="Mao Y."/>
        </authorList>
    </citation>
    <scope>NUCLEOTIDE SEQUENCE [LARGE SCALE GENOMIC DNA]</scope>
    <source>
        <strain evidence="1 2">Ni1-3</strain>
    </source>
</reference>
<gene>
    <name evidence="1" type="ORF">D0436_16675</name>
</gene>
<protein>
    <submittedName>
        <fullName evidence="1">Uncharacterized protein</fullName>
    </submittedName>
</protein>
<dbReference type="KEGG" id="sdeo:D0436_16675"/>
<organism evidence="1 2">
    <name type="scientific">Shewanella decolorationis</name>
    <dbReference type="NCBI Taxonomy" id="256839"/>
    <lineage>
        <taxon>Bacteria</taxon>
        <taxon>Pseudomonadati</taxon>
        <taxon>Pseudomonadota</taxon>
        <taxon>Gammaproteobacteria</taxon>
        <taxon>Alteromonadales</taxon>
        <taxon>Shewanellaceae</taxon>
        <taxon>Shewanella</taxon>
    </lineage>
</organism>
<dbReference type="EMBL" id="CP031775">
    <property type="protein sequence ID" value="QDZ91958.1"/>
    <property type="molecule type" value="Genomic_DNA"/>
</dbReference>
<evidence type="ECO:0000313" key="2">
    <source>
        <dbReference type="Proteomes" id="UP000321124"/>
    </source>
</evidence>
<proteinExistence type="predicted"/>
<evidence type="ECO:0000313" key="1">
    <source>
        <dbReference type="EMBL" id="QDZ91958.1"/>
    </source>
</evidence>
<accession>A0A5B8R0W4</accession>